<dbReference type="RefSeq" id="XP_005781437.1">
    <property type="nucleotide sequence ID" value="XM_005781380.1"/>
</dbReference>
<dbReference type="GeneID" id="17274553"/>
<reference evidence="4" key="1">
    <citation type="journal article" date="2013" name="Nature">
        <title>Pan genome of the phytoplankton Emiliania underpins its global distribution.</title>
        <authorList>
            <person name="Read B.A."/>
            <person name="Kegel J."/>
            <person name="Klute M.J."/>
            <person name="Kuo A."/>
            <person name="Lefebvre S.C."/>
            <person name="Maumus F."/>
            <person name="Mayer C."/>
            <person name="Miller J."/>
            <person name="Monier A."/>
            <person name="Salamov A."/>
            <person name="Young J."/>
            <person name="Aguilar M."/>
            <person name="Claverie J.M."/>
            <person name="Frickenhaus S."/>
            <person name="Gonzalez K."/>
            <person name="Herman E.K."/>
            <person name="Lin Y.C."/>
            <person name="Napier J."/>
            <person name="Ogata H."/>
            <person name="Sarno A.F."/>
            <person name="Shmutz J."/>
            <person name="Schroeder D."/>
            <person name="de Vargas C."/>
            <person name="Verret F."/>
            <person name="von Dassow P."/>
            <person name="Valentin K."/>
            <person name="Van de Peer Y."/>
            <person name="Wheeler G."/>
            <person name="Dacks J.B."/>
            <person name="Delwiche C.F."/>
            <person name="Dyhrman S.T."/>
            <person name="Glockner G."/>
            <person name="John U."/>
            <person name="Richards T."/>
            <person name="Worden A.Z."/>
            <person name="Zhang X."/>
            <person name="Grigoriev I.V."/>
            <person name="Allen A.E."/>
            <person name="Bidle K."/>
            <person name="Borodovsky M."/>
            <person name="Bowler C."/>
            <person name="Brownlee C."/>
            <person name="Cock J.M."/>
            <person name="Elias M."/>
            <person name="Gladyshev V.N."/>
            <person name="Groth M."/>
            <person name="Guda C."/>
            <person name="Hadaegh A."/>
            <person name="Iglesias-Rodriguez M.D."/>
            <person name="Jenkins J."/>
            <person name="Jones B.M."/>
            <person name="Lawson T."/>
            <person name="Leese F."/>
            <person name="Lindquist E."/>
            <person name="Lobanov A."/>
            <person name="Lomsadze A."/>
            <person name="Malik S.B."/>
            <person name="Marsh M.E."/>
            <person name="Mackinder L."/>
            <person name="Mock T."/>
            <person name="Mueller-Roeber B."/>
            <person name="Pagarete A."/>
            <person name="Parker M."/>
            <person name="Probert I."/>
            <person name="Quesneville H."/>
            <person name="Raines C."/>
            <person name="Rensing S.A."/>
            <person name="Riano-Pachon D.M."/>
            <person name="Richier S."/>
            <person name="Rokitta S."/>
            <person name="Shiraiwa Y."/>
            <person name="Soanes D.M."/>
            <person name="van der Giezen M."/>
            <person name="Wahlund T.M."/>
            <person name="Williams B."/>
            <person name="Wilson W."/>
            <person name="Wolfe G."/>
            <person name="Wurch L.L."/>
        </authorList>
    </citation>
    <scope>NUCLEOTIDE SEQUENCE</scope>
</reference>
<keyword evidence="4" id="KW-1185">Reference proteome</keyword>
<sequence>MLGSMKVVGAVGAASVALAALYWRRRVMPIGPCAADGRPLPSGDQQVMLSGNGLTRYHLNIRWLKEGECIVVLIHGMTSPGVDVWRPLIACLEARRRCVLAYDVAGRGWSHCAGGPMTIGYHVRQLEELLDTLSIGDRPLELVGLSFGAVIASNFAVRHRDRVRRLVMIAPAGLFPPRDYLGLLAGSGLLGLLARVRWAARCRASLKRDYARELRAMTDGGAVLRAYIANADCNRAIVRSYLSTLLCCAEVFDNRRALRALGSSSCQTLLLFAERDSATGPPPDDAELRELLPTACWHRLDAPGLDHAMHLTHRHLVEPLIADFVGSDGERQGRATQAATTQGRSTLMDP</sequence>
<organism evidence="3 4">
    <name type="scientific">Emiliania huxleyi (strain CCMP1516)</name>
    <dbReference type="NCBI Taxonomy" id="280463"/>
    <lineage>
        <taxon>Eukaryota</taxon>
        <taxon>Haptista</taxon>
        <taxon>Haptophyta</taxon>
        <taxon>Prymnesiophyceae</taxon>
        <taxon>Isochrysidales</taxon>
        <taxon>Noelaerhabdaceae</taxon>
        <taxon>Emiliania</taxon>
    </lineage>
</organism>
<dbReference type="PaxDb" id="2903-EOD29008"/>
<protein>
    <recommendedName>
        <fullName evidence="2">AB hydrolase-1 domain-containing protein</fullName>
    </recommendedName>
</protein>
<dbReference type="InterPro" id="IPR000073">
    <property type="entry name" value="AB_hydrolase_1"/>
</dbReference>
<evidence type="ECO:0000256" key="1">
    <source>
        <dbReference type="SAM" id="MobiDB-lite"/>
    </source>
</evidence>
<dbReference type="InterPro" id="IPR029058">
    <property type="entry name" value="AB_hydrolase_fold"/>
</dbReference>
<accession>A0A0D3JZS3</accession>
<dbReference type="SUPFAM" id="SSF53474">
    <property type="entry name" value="alpha/beta-Hydrolases"/>
    <property type="match status" value="1"/>
</dbReference>
<reference evidence="3" key="2">
    <citation type="submission" date="2024-10" db="UniProtKB">
        <authorList>
            <consortium name="EnsemblProtists"/>
        </authorList>
    </citation>
    <scope>IDENTIFICATION</scope>
</reference>
<dbReference type="InterPro" id="IPR050266">
    <property type="entry name" value="AB_hydrolase_sf"/>
</dbReference>
<dbReference type="AlphaFoldDB" id="A0A0D3JZS3"/>
<feature type="domain" description="AB hydrolase-1" evidence="2">
    <location>
        <begin position="71"/>
        <end position="171"/>
    </location>
</feature>
<dbReference type="PANTHER" id="PTHR43798:SF27">
    <property type="entry name" value="HYDROLASE ALPHA_BETA HYDROLASE FOLD FAMILY"/>
    <property type="match status" value="1"/>
</dbReference>
<dbReference type="Pfam" id="PF00561">
    <property type="entry name" value="Abhydrolase_1"/>
    <property type="match status" value="1"/>
</dbReference>
<name>A0A0D3JZS3_EMIH1</name>
<dbReference type="HOGENOM" id="CLU_020336_13_2_1"/>
<evidence type="ECO:0000313" key="4">
    <source>
        <dbReference type="Proteomes" id="UP000013827"/>
    </source>
</evidence>
<dbReference type="Gene3D" id="3.40.50.1820">
    <property type="entry name" value="alpha/beta hydrolase"/>
    <property type="match status" value="1"/>
</dbReference>
<dbReference type="EnsemblProtists" id="EOD29008">
    <property type="protein sequence ID" value="EOD29008"/>
    <property type="gene ID" value="EMIHUDRAFT_234206"/>
</dbReference>
<dbReference type="Proteomes" id="UP000013827">
    <property type="component" value="Unassembled WGS sequence"/>
</dbReference>
<dbReference type="PRINTS" id="PR00111">
    <property type="entry name" value="ABHYDROLASE"/>
</dbReference>
<dbReference type="STRING" id="2903.R1D131"/>
<dbReference type="OMA" id="RTHYTIQ"/>
<evidence type="ECO:0000313" key="3">
    <source>
        <dbReference type="EnsemblProtists" id="EOD29008"/>
    </source>
</evidence>
<feature type="compositionally biased region" description="Polar residues" evidence="1">
    <location>
        <begin position="334"/>
        <end position="350"/>
    </location>
</feature>
<feature type="region of interest" description="Disordered" evidence="1">
    <location>
        <begin position="329"/>
        <end position="350"/>
    </location>
</feature>
<dbReference type="GO" id="GO:0016020">
    <property type="term" value="C:membrane"/>
    <property type="evidence" value="ECO:0007669"/>
    <property type="project" value="TreeGrafter"/>
</dbReference>
<proteinExistence type="predicted"/>
<evidence type="ECO:0000259" key="2">
    <source>
        <dbReference type="Pfam" id="PF00561"/>
    </source>
</evidence>
<dbReference type="PANTHER" id="PTHR43798">
    <property type="entry name" value="MONOACYLGLYCEROL LIPASE"/>
    <property type="match status" value="1"/>
</dbReference>
<dbReference type="KEGG" id="ehx:EMIHUDRAFT_234206"/>